<evidence type="ECO:0000313" key="1">
    <source>
        <dbReference type="EMBL" id="PXX95199.1"/>
    </source>
</evidence>
<gene>
    <name evidence="1" type="ORF">DF185_22390</name>
</gene>
<reference evidence="1 2" key="1">
    <citation type="submission" date="2018-05" db="EMBL/GenBank/DDBJ databases">
        <title>Marinifilum breve JC075T sp. nov., a marine bacterium isolated from Yongle Blue Hole in the South China Sea.</title>
        <authorList>
            <person name="Fu T."/>
        </authorList>
    </citation>
    <scope>NUCLEOTIDE SEQUENCE [LARGE SCALE GENOMIC DNA]</scope>
    <source>
        <strain evidence="1 2">JC075</strain>
    </source>
</reference>
<sequence>MSKVNTAIDMKKLSKNLVESSSSQHAEIKPGGYTTFYGKEGRNYILALTDMDASYPATIEVFDMDWGHLVETVVIEAIQTETTMVKMEKGNGIRVYNQSNAESPGRPCINASLYPA</sequence>
<dbReference type="Proteomes" id="UP000248079">
    <property type="component" value="Unassembled WGS sequence"/>
</dbReference>
<dbReference type="RefSeq" id="WP_110363903.1">
    <property type="nucleotide sequence ID" value="NZ_QFLI01000016.1"/>
</dbReference>
<name>A0A2V3ZR69_9BACT</name>
<keyword evidence="2" id="KW-1185">Reference proteome</keyword>
<accession>A0A2V3ZR69</accession>
<proteinExistence type="predicted"/>
<dbReference type="AlphaFoldDB" id="A0A2V3ZR69"/>
<dbReference type="EMBL" id="QFLI01000016">
    <property type="protein sequence ID" value="PXX95199.1"/>
    <property type="molecule type" value="Genomic_DNA"/>
</dbReference>
<comment type="caution">
    <text evidence="1">The sequence shown here is derived from an EMBL/GenBank/DDBJ whole genome shotgun (WGS) entry which is preliminary data.</text>
</comment>
<organism evidence="1 2">
    <name type="scientific">Marinifilum breve</name>
    <dbReference type="NCBI Taxonomy" id="2184082"/>
    <lineage>
        <taxon>Bacteria</taxon>
        <taxon>Pseudomonadati</taxon>
        <taxon>Bacteroidota</taxon>
        <taxon>Bacteroidia</taxon>
        <taxon>Marinilabiliales</taxon>
        <taxon>Marinifilaceae</taxon>
    </lineage>
</organism>
<evidence type="ECO:0000313" key="2">
    <source>
        <dbReference type="Proteomes" id="UP000248079"/>
    </source>
</evidence>
<protein>
    <submittedName>
        <fullName evidence="1">Uncharacterized protein</fullName>
    </submittedName>
</protein>